<sequence>MKRIMLQKAAAARICPAYTKPRCTRLRVEEREGNGSNVDCPPRLFNRLAQLFVFLSSCPAKAVSHVRPFPIPRTVWTDRFFAPGQDEEGIKTRRELHVETRRGSRPDVSFMPERGSEYGVETFKESIKLNKCKIGSVELPQIGKNVKRRNRLREIRAKPMKKNFRIFRKNSFLMATKPNGRLSTRTLREKRRKIVAEIPFLVTFIPSSNYGALLQRNRWSLLAKKVISLRQPCCHESVAVTADLPPEVPCYQKTSSVKGSLDVTQKSNIFDQRNSPHHRVILSAKKALPCKSCPQDSPDHLAKGGPPPQPPTASRSYTTRATKSTCSPRTHFIAMASRSGQPWRKRGIQRADKREEGKNAGCRRPPTCRRCS</sequence>
<feature type="compositionally biased region" description="Polar residues" evidence="1">
    <location>
        <begin position="312"/>
        <end position="328"/>
    </location>
</feature>
<evidence type="ECO:0000313" key="3">
    <source>
        <dbReference type="Proteomes" id="UP000479000"/>
    </source>
</evidence>
<organism evidence="2 3">
    <name type="scientific">Nesidiocoris tenuis</name>
    <dbReference type="NCBI Taxonomy" id="355587"/>
    <lineage>
        <taxon>Eukaryota</taxon>
        <taxon>Metazoa</taxon>
        <taxon>Ecdysozoa</taxon>
        <taxon>Arthropoda</taxon>
        <taxon>Hexapoda</taxon>
        <taxon>Insecta</taxon>
        <taxon>Pterygota</taxon>
        <taxon>Neoptera</taxon>
        <taxon>Paraneoptera</taxon>
        <taxon>Hemiptera</taxon>
        <taxon>Heteroptera</taxon>
        <taxon>Panheteroptera</taxon>
        <taxon>Cimicomorpha</taxon>
        <taxon>Miridae</taxon>
        <taxon>Dicyphina</taxon>
        <taxon>Nesidiocoris</taxon>
    </lineage>
</organism>
<protein>
    <submittedName>
        <fullName evidence="2">Uncharacterized protein</fullName>
    </submittedName>
</protein>
<keyword evidence="3" id="KW-1185">Reference proteome</keyword>
<gene>
    <name evidence="2" type="ORF">NTEN_LOCUS23250</name>
</gene>
<dbReference type="AlphaFoldDB" id="A0A6H5HPR6"/>
<name>A0A6H5HPR6_9HEMI</name>
<reference evidence="2 3" key="1">
    <citation type="submission" date="2020-02" db="EMBL/GenBank/DDBJ databases">
        <authorList>
            <person name="Ferguson B K."/>
        </authorList>
    </citation>
    <scope>NUCLEOTIDE SEQUENCE [LARGE SCALE GENOMIC DNA]</scope>
</reference>
<proteinExistence type="predicted"/>
<dbReference type="EMBL" id="CADCXU010033981">
    <property type="protein sequence ID" value="CAB0019538.1"/>
    <property type="molecule type" value="Genomic_DNA"/>
</dbReference>
<feature type="compositionally biased region" description="Basic and acidic residues" evidence="1">
    <location>
        <begin position="349"/>
        <end position="358"/>
    </location>
</feature>
<evidence type="ECO:0000256" key="1">
    <source>
        <dbReference type="SAM" id="MobiDB-lite"/>
    </source>
</evidence>
<feature type="region of interest" description="Disordered" evidence="1">
    <location>
        <begin position="292"/>
        <end position="372"/>
    </location>
</feature>
<dbReference type="Proteomes" id="UP000479000">
    <property type="component" value="Unassembled WGS sequence"/>
</dbReference>
<evidence type="ECO:0000313" key="2">
    <source>
        <dbReference type="EMBL" id="CAB0019538.1"/>
    </source>
</evidence>
<accession>A0A6H5HPR6</accession>